<evidence type="ECO:0000259" key="11">
    <source>
        <dbReference type="Pfam" id="PF03015"/>
    </source>
</evidence>
<keyword evidence="4 10" id="KW-0812">Transmembrane</keyword>
<keyword evidence="6 10" id="KW-1133">Transmembrane helix</keyword>
<evidence type="ECO:0000256" key="9">
    <source>
        <dbReference type="ARBA" id="ARBA00052530"/>
    </source>
</evidence>
<gene>
    <name evidence="13" type="primary">FAR</name>
</gene>
<dbReference type="GO" id="GO:0080019">
    <property type="term" value="F:alcohol-forming very long-chain fatty acyl-CoA reductase activity"/>
    <property type="evidence" value="ECO:0007669"/>
    <property type="project" value="InterPro"/>
</dbReference>
<evidence type="ECO:0000256" key="2">
    <source>
        <dbReference type="ARBA" id="ARBA00005928"/>
    </source>
</evidence>
<keyword evidence="3 10" id="KW-0444">Lipid biosynthesis</keyword>
<feature type="domain" description="Fatty acyl-CoA reductase C-terminal" evidence="11">
    <location>
        <begin position="360"/>
        <end position="451"/>
    </location>
</feature>
<dbReference type="CDD" id="cd05236">
    <property type="entry name" value="FAR-N_SDR_e"/>
    <property type="match status" value="1"/>
</dbReference>
<dbReference type="AlphaFoldDB" id="A0A3S7L470"/>
<protein>
    <recommendedName>
        <fullName evidence="10">Fatty acyl-CoA reductase</fullName>
        <ecNumber evidence="10">1.2.1.84</ecNumber>
    </recommendedName>
</protein>
<evidence type="ECO:0000256" key="4">
    <source>
        <dbReference type="ARBA" id="ARBA00022692"/>
    </source>
</evidence>
<evidence type="ECO:0000256" key="5">
    <source>
        <dbReference type="ARBA" id="ARBA00022857"/>
    </source>
</evidence>
<keyword evidence="5 10" id="KW-0521">NADP</keyword>
<dbReference type="InterPro" id="IPR013120">
    <property type="entry name" value="FAR_NAD-bd"/>
</dbReference>
<dbReference type="Pfam" id="PF07993">
    <property type="entry name" value="NAD_binding_4"/>
    <property type="match status" value="1"/>
</dbReference>
<keyword evidence="8 10" id="KW-0472">Membrane</keyword>
<evidence type="ECO:0000256" key="6">
    <source>
        <dbReference type="ARBA" id="ARBA00022989"/>
    </source>
</evidence>
<feature type="transmembrane region" description="Helical" evidence="10">
    <location>
        <begin position="468"/>
        <end position="489"/>
    </location>
</feature>
<evidence type="ECO:0000313" key="13">
    <source>
        <dbReference type="EMBL" id="AWJ25020.1"/>
    </source>
</evidence>
<keyword evidence="7 10" id="KW-0443">Lipid metabolism</keyword>
<feature type="domain" description="Thioester reductase (TE)" evidence="12">
    <location>
        <begin position="15"/>
        <end position="284"/>
    </location>
</feature>
<dbReference type="EC" id="1.2.1.84" evidence="10"/>
<dbReference type="SUPFAM" id="SSF51735">
    <property type="entry name" value="NAD(P)-binding Rossmann-fold domains"/>
    <property type="match status" value="1"/>
</dbReference>
<dbReference type="GO" id="GO:0035336">
    <property type="term" value="P:long-chain fatty-acyl-CoA metabolic process"/>
    <property type="evidence" value="ECO:0007669"/>
    <property type="project" value="TreeGrafter"/>
</dbReference>
<reference evidence="13" key="1">
    <citation type="submission" date="2017-11" db="EMBL/GenBank/DDBJ databases">
        <title>Key genes required for floating on the water in brown planthopper, Nilaparvata lugens.</title>
        <authorList>
            <person name="Li D.-T."/>
            <person name="Zhang C.-X."/>
        </authorList>
    </citation>
    <scope>NUCLEOTIDE SEQUENCE</scope>
    <source>
        <strain evidence="13">NlFAR3</strain>
    </source>
</reference>
<evidence type="ECO:0000256" key="10">
    <source>
        <dbReference type="RuleBase" id="RU363097"/>
    </source>
</evidence>
<comment type="catalytic activity">
    <reaction evidence="9 10">
        <text>a long-chain fatty acyl-CoA + 2 NADPH + 2 H(+) = a long-chain primary fatty alcohol + 2 NADP(+) + CoA</text>
        <dbReference type="Rhea" id="RHEA:52716"/>
        <dbReference type="ChEBI" id="CHEBI:15378"/>
        <dbReference type="ChEBI" id="CHEBI:57287"/>
        <dbReference type="ChEBI" id="CHEBI:57783"/>
        <dbReference type="ChEBI" id="CHEBI:58349"/>
        <dbReference type="ChEBI" id="CHEBI:77396"/>
        <dbReference type="ChEBI" id="CHEBI:83139"/>
        <dbReference type="EC" id="1.2.1.84"/>
    </reaction>
</comment>
<evidence type="ECO:0000259" key="12">
    <source>
        <dbReference type="Pfam" id="PF07993"/>
    </source>
</evidence>
<evidence type="ECO:0000256" key="1">
    <source>
        <dbReference type="ARBA" id="ARBA00004141"/>
    </source>
</evidence>
<dbReference type="Gene3D" id="3.40.50.720">
    <property type="entry name" value="NAD(P)-binding Rossmann-like Domain"/>
    <property type="match status" value="1"/>
</dbReference>
<keyword evidence="10" id="KW-0560">Oxidoreductase</keyword>
<dbReference type="InterPro" id="IPR033640">
    <property type="entry name" value="FAR_C"/>
</dbReference>
<accession>A0A3S7L470</accession>
<comment type="similarity">
    <text evidence="2 10">Belongs to the fatty acyl-CoA reductase family.</text>
</comment>
<sequence>MEGIPEWYRGRSVLVTGGTGFMGKVLLEKLLRCCPDVERVYVLCRAKRGQASQARINHIVKVPAFDKLRKEQPHLLKKLVAIDGDITLDSLGLKPENRKLLVEEVSVVFNGAASLRLEAGLKSAIENNTVGTKRVLELCREMKQIKAFIHLSTAFCHCEVDVLEERVYASPANPQDIMRAVQWMDETTLEMITPRLLGPHPNCYTYSKRLAESLVSEYANIIPCAIVRPSIVCPAFKEPLPGWVDSLNGPVGVSVAGGKGVIRSMLCHGENRAEVIPVDIAINAAISASWVRGTNSISKSEPTQVYNVSIGDVVPITWGEVLERGRKISYDVPFENILWYPNGTIRTNRLLHFLVVFFLQTVPAYLIDFLFFLARQKTFMVRVQNRIKVGMAVLQYFTMRNWYFKIAKARSLTNKMNERDREIFYLENCSYDIDEYLRTSMLGARQYCMKEPLSSIPRSRRNLIIYYWLDRVTKIALAVFVIWTVIGWMDSNGYALLQLHNLQGLPIIGSKMHQY</sequence>
<dbReference type="GO" id="GO:0005777">
    <property type="term" value="C:peroxisome"/>
    <property type="evidence" value="ECO:0007669"/>
    <property type="project" value="TreeGrafter"/>
</dbReference>
<comment type="function">
    <text evidence="10">Catalyzes the reduction of fatty acyl-CoA to fatty alcohols.</text>
</comment>
<dbReference type="InterPro" id="IPR036291">
    <property type="entry name" value="NAD(P)-bd_dom_sf"/>
</dbReference>
<dbReference type="InterPro" id="IPR026055">
    <property type="entry name" value="FAR"/>
</dbReference>
<dbReference type="FunFam" id="3.40.50.720:FF:000143">
    <property type="entry name" value="Fatty acyl-CoA reductase"/>
    <property type="match status" value="1"/>
</dbReference>
<dbReference type="PANTHER" id="PTHR11011">
    <property type="entry name" value="MALE STERILITY PROTEIN 2-RELATED"/>
    <property type="match status" value="1"/>
</dbReference>
<evidence type="ECO:0000256" key="3">
    <source>
        <dbReference type="ARBA" id="ARBA00022516"/>
    </source>
</evidence>
<dbReference type="PANTHER" id="PTHR11011:SF12">
    <property type="entry name" value="FATTY ACYL-COA REDUCTASE"/>
    <property type="match status" value="1"/>
</dbReference>
<name>A0A3S7L470_NILLU</name>
<dbReference type="GO" id="GO:0102965">
    <property type="term" value="F:alcohol-forming long-chain fatty acyl-CoA reductase activity"/>
    <property type="evidence" value="ECO:0007669"/>
    <property type="project" value="UniProtKB-EC"/>
</dbReference>
<dbReference type="CDD" id="cd09071">
    <property type="entry name" value="FAR_C"/>
    <property type="match status" value="1"/>
</dbReference>
<dbReference type="Pfam" id="PF03015">
    <property type="entry name" value="Sterile"/>
    <property type="match status" value="1"/>
</dbReference>
<dbReference type="EMBL" id="MG573158">
    <property type="protein sequence ID" value="AWJ25020.1"/>
    <property type="molecule type" value="mRNA"/>
</dbReference>
<comment type="subcellular location">
    <subcellularLocation>
        <location evidence="1">Membrane</location>
        <topology evidence="1">Multi-pass membrane protein</topology>
    </subcellularLocation>
</comment>
<organism evidence="13">
    <name type="scientific">Nilaparvata lugens</name>
    <name type="common">Brown planthopper</name>
    <dbReference type="NCBI Taxonomy" id="108931"/>
    <lineage>
        <taxon>Eukaryota</taxon>
        <taxon>Metazoa</taxon>
        <taxon>Ecdysozoa</taxon>
        <taxon>Arthropoda</taxon>
        <taxon>Hexapoda</taxon>
        <taxon>Insecta</taxon>
        <taxon>Pterygota</taxon>
        <taxon>Neoptera</taxon>
        <taxon>Paraneoptera</taxon>
        <taxon>Hemiptera</taxon>
        <taxon>Auchenorrhyncha</taxon>
        <taxon>Fulgoroidea</taxon>
        <taxon>Delphacidae</taxon>
        <taxon>Delphacinae</taxon>
        <taxon>Nilaparvata</taxon>
    </lineage>
</organism>
<dbReference type="GO" id="GO:0016020">
    <property type="term" value="C:membrane"/>
    <property type="evidence" value="ECO:0007669"/>
    <property type="project" value="UniProtKB-SubCell"/>
</dbReference>
<evidence type="ECO:0000256" key="8">
    <source>
        <dbReference type="ARBA" id="ARBA00023136"/>
    </source>
</evidence>
<feature type="transmembrane region" description="Helical" evidence="10">
    <location>
        <begin position="350"/>
        <end position="374"/>
    </location>
</feature>
<evidence type="ECO:0000256" key="7">
    <source>
        <dbReference type="ARBA" id="ARBA00023098"/>
    </source>
</evidence>
<dbReference type="OrthoDB" id="429813at2759"/>
<proteinExistence type="evidence at transcript level"/>